<name>A0AAD5QM84_PARTN</name>
<accession>A0AAD5QM84</accession>
<gene>
    <name evidence="1" type="ORF">KIN20_012933</name>
</gene>
<evidence type="ECO:0000313" key="2">
    <source>
        <dbReference type="Proteomes" id="UP001196413"/>
    </source>
</evidence>
<sequence>MAASSLIAARDTFLPSETIYILSLSLSGKKSVDEQNNDDKGAVPDRISVDVCVAFDIH</sequence>
<dbReference type="EMBL" id="JAHQIW010002488">
    <property type="protein sequence ID" value="KAJ1355497.1"/>
    <property type="molecule type" value="Genomic_DNA"/>
</dbReference>
<comment type="caution">
    <text evidence="1">The sequence shown here is derived from an EMBL/GenBank/DDBJ whole genome shotgun (WGS) entry which is preliminary data.</text>
</comment>
<organism evidence="1 2">
    <name type="scientific">Parelaphostrongylus tenuis</name>
    <name type="common">Meningeal worm</name>
    <dbReference type="NCBI Taxonomy" id="148309"/>
    <lineage>
        <taxon>Eukaryota</taxon>
        <taxon>Metazoa</taxon>
        <taxon>Ecdysozoa</taxon>
        <taxon>Nematoda</taxon>
        <taxon>Chromadorea</taxon>
        <taxon>Rhabditida</taxon>
        <taxon>Rhabditina</taxon>
        <taxon>Rhabditomorpha</taxon>
        <taxon>Strongyloidea</taxon>
        <taxon>Metastrongylidae</taxon>
        <taxon>Parelaphostrongylus</taxon>
    </lineage>
</organism>
<evidence type="ECO:0000313" key="1">
    <source>
        <dbReference type="EMBL" id="KAJ1355497.1"/>
    </source>
</evidence>
<protein>
    <submittedName>
        <fullName evidence="1">Uncharacterized protein</fullName>
    </submittedName>
</protein>
<reference evidence="1" key="1">
    <citation type="submission" date="2021-06" db="EMBL/GenBank/DDBJ databases">
        <title>Parelaphostrongylus tenuis whole genome reference sequence.</title>
        <authorList>
            <person name="Garwood T.J."/>
            <person name="Larsen P.A."/>
            <person name="Fountain-Jones N.M."/>
            <person name="Garbe J.R."/>
            <person name="Macchietto M.G."/>
            <person name="Kania S.A."/>
            <person name="Gerhold R.W."/>
            <person name="Richards J.E."/>
            <person name="Wolf T.M."/>
        </authorList>
    </citation>
    <scope>NUCLEOTIDE SEQUENCE</scope>
    <source>
        <strain evidence="1">MNPRO001-30</strain>
        <tissue evidence="1">Meninges</tissue>
    </source>
</reference>
<dbReference type="AlphaFoldDB" id="A0AAD5QM84"/>
<keyword evidence="2" id="KW-1185">Reference proteome</keyword>
<dbReference type="Proteomes" id="UP001196413">
    <property type="component" value="Unassembled WGS sequence"/>
</dbReference>
<proteinExistence type="predicted"/>